<dbReference type="PANTHER" id="PTHR42695">
    <property type="entry name" value="GLUTAMINE AMIDOTRANSFERASE YLR126C-RELATED"/>
    <property type="match status" value="1"/>
</dbReference>
<sequence>MAATPRASLDPADGPVPTIGQCRHRIESIALCNRIAYIHTMQPPIRIAVLESDAPSPAFQSQFGTYGDTIIRLLRTSCVTLDPPLDPNELVFTKWDVERNPDYYPELDDIDAIFLCGVHDLLPPNATDSTPWIIKLTDFTRKILLEQDRVRVIGVNFGQLIIGRALGCVVDRTPHVWEASITTVTLADVGQKVYGNDHLSIMHLHRDSLVTLPVNPFPQLPEATLDIVGETDTCAVQGVYTPRKVISLQGDPELTAEMMVALVRERIQGGHYTKDFASDAVRRANLRNDGVAIGAAFLRFLLEP</sequence>
<dbReference type="EMBL" id="JAQGDS010000007">
    <property type="protein sequence ID" value="KAJ6259034.1"/>
    <property type="molecule type" value="Genomic_DNA"/>
</dbReference>
<keyword evidence="2" id="KW-1185">Reference proteome</keyword>
<comment type="caution">
    <text evidence="1">The sequence shown here is derived from an EMBL/GenBank/DDBJ whole genome shotgun (WGS) entry which is preliminary data.</text>
</comment>
<evidence type="ECO:0008006" key="3">
    <source>
        <dbReference type="Google" id="ProtNLM"/>
    </source>
</evidence>
<dbReference type="GO" id="GO:0005829">
    <property type="term" value="C:cytosol"/>
    <property type="evidence" value="ECO:0007669"/>
    <property type="project" value="TreeGrafter"/>
</dbReference>
<dbReference type="PANTHER" id="PTHR42695:SF5">
    <property type="entry name" value="GLUTAMINE AMIDOTRANSFERASE YLR126C-RELATED"/>
    <property type="match status" value="1"/>
</dbReference>
<dbReference type="GO" id="GO:0005634">
    <property type="term" value="C:nucleus"/>
    <property type="evidence" value="ECO:0007669"/>
    <property type="project" value="TreeGrafter"/>
</dbReference>
<reference evidence="1" key="1">
    <citation type="submission" date="2023-01" db="EMBL/GenBank/DDBJ databases">
        <title>The chitinases involved in constricting ring structure development in the nematode-trapping fungus Drechslerella dactyloides.</title>
        <authorList>
            <person name="Wang R."/>
            <person name="Zhang L."/>
            <person name="Tang P."/>
            <person name="Li S."/>
            <person name="Liang L."/>
        </authorList>
    </citation>
    <scope>NUCLEOTIDE SEQUENCE</scope>
    <source>
        <strain evidence="1">YMF1.00031</strain>
    </source>
</reference>
<dbReference type="InterPro" id="IPR029062">
    <property type="entry name" value="Class_I_gatase-like"/>
</dbReference>
<dbReference type="AlphaFoldDB" id="A0AAD6IUT0"/>
<evidence type="ECO:0000313" key="1">
    <source>
        <dbReference type="EMBL" id="KAJ6259034.1"/>
    </source>
</evidence>
<gene>
    <name evidence="1" type="ORF">Dda_5930</name>
</gene>
<dbReference type="InterPro" id="IPR044992">
    <property type="entry name" value="ChyE-like"/>
</dbReference>
<dbReference type="Proteomes" id="UP001221413">
    <property type="component" value="Unassembled WGS sequence"/>
</dbReference>
<organism evidence="1 2">
    <name type="scientific">Drechslerella dactyloides</name>
    <name type="common">Nematode-trapping fungus</name>
    <name type="synonym">Arthrobotrys dactyloides</name>
    <dbReference type="NCBI Taxonomy" id="74499"/>
    <lineage>
        <taxon>Eukaryota</taxon>
        <taxon>Fungi</taxon>
        <taxon>Dikarya</taxon>
        <taxon>Ascomycota</taxon>
        <taxon>Pezizomycotina</taxon>
        <taxon>Orbiliomycetes</taxon>
        <taxon>Orbiliales</taxon>
        <taxon>Orbiliaceae</taxon>
        <taxon>Drechslerella</taxon>
    </lineage>
</organism>
<dbReference type="Gene3D" id="3.40.50.880">
    <property type="match status" value="1"/>
</dbReference>
<proteinExistence type="predicted"/>
<accession>A0AAD6IUT0</accession>
<name>A0AAD6IUT0_DREDA</name>
<evidence type="ECO:0000313" key="2">
    <source>
        <dbReference type="Proteomes" id="UP001221413"/>
    </source>
</evidence>
<dbReference type="SUPFAM" id="SSF52317">
    <property type="entry name" value="Class I glutamine amidotransferase-like"/>
    <property type="match status" value="1"/>
</dbReference>
<protein>
    <recommendedName>
        <fullName evidence="3">Class I glutamine amidotransferase-like protein</fullName>
    </recommendedName>
</protein>